<dbReference type="Pfam" id="PF01774">
    <property type="entry name" value="UreD"/>
    <property type="match status" value="1"/>
</dbReference>
<comment type="similarity">
    <text evidence="1">Belongs to the UreD family.</text>
</comment>
<evidence type="ECO:0000313" key="3">
    <source>
        <dbReference type="EMBL" id="KAL1562524.1"/>
    </source>
</evidence>
<organism evidence="3 4">
    <name type="scientific">Salvia divinorum</name>
    <name type="common">Maria pastora</name>
    <name type="synonym">Diviner's sage</name>
    <dbReference type="NCBI Taxonomy" id="28513"/>
    <lineage>
        <taxon>Eukaryota</taxon>
        <taxon>Viridiplantae</taxon>
        <taxon>Streptophyta</taxon>
        <taxon>Embryophyta</taxon>
        <taxon>Tracheophyta</taxon>
        <taxon>Spermatophyta</taxon>
        <taxon>Magnoliopsida</taxon>
        <taxon>eudicotyledons</taxon>
        <taxon>Gunneridae</taxon>
        <taxon>Pentapetalae</taxon>
        <taxon>asterids</taxon>
        <taxon>lamiids</taxon>
        <taxon>Lamiales</taxon>
        <taxon>Lamiaceae</taxon>
        <taxon>Nepetoideae</taxon>
        <taxon>Mentheae</taxon>
        <taxon>Salviinae</taxon>
        <taxon>Salvia</taxon>
        <taxon>Salvia subgen. Calosphace</taxon>
    </lineage>
</organism>
<evidence type="ECO:0000256" key="1">
    <source>
        <dbReference type="ARBA" id="ARBA00007177"/>
    </source>
</evidence>
<accession>A0ABD1I4J8</accession>
<evidence type="ECO:0000313" key="4">
    <source>
        <dbReference type="Proteomes" id="UP001567538"/>
    </source>
</evidence>
<proteinExistence type="inferred from homology"/>
<dbReference type="PANTHER" id="PTHR33643">
    <property type="entry name" value="UREASE ACCESSORY PROTEIN D"/>
    <property type="match status" value="1"/>
</dbReference>
<dbReference type="Proteomes" id="UP001567538">
    <property type="component" value="Unassembled WGS sequence"/>
</dbReference>
<dbReference type="AlphaFoldDB" id="A0ABD1I4J8"/>
<dbReference type="HAMAP" id="MF_01384">
    <property type="entry name" value="UreD"/>
    <property type="match status" value="1"/>
</dbReference>
<keyword evidence="4" id="KW-1185">Reference proteome</keyword>
<dbReference type="EMBL" id="JBEAFC010000003">
    <property type="protein sequence ID" value="KAL1562524.1"/>
    <property type="molecule type" value="Genomic_DNA"/>
</dbReference>
<name>A0ABD1I4J8_SALDI</name>
<dbReference type="PANTHER" id="PTHR33643:SF1">
    <property type="entry name" value="UREASE ACCESSORY PROTEIN D"/>
    <property type="match status" value="1"/>
</dbReference>
<protein>
    <submittedName>
        <fullName evidence="3">Urease accessory protein D</fullName>
    </submittedName>
</protein>
<dbReference type="InterPro" id="IPR002669">
    <property type="entry name" value="UreD"/>
</dbReference>
<evidence type="ECO:0000256" key="2">
    <source>
        <dbReference type="ARBA" id="ARBA00023186"/>
    </source>
</evidence>
<comment type="caution">
    <text evidence="3">The sequence shown here is derived from an EMBL/GenBank/DDBJ whole genome shotgun (WGS) entry which is preliminary data.</text>
</comment>
<reference evidence="3 4" key="1">
    <citation type="submission" date="2024-06" db="EMBL/GenBank/DDBJ databases">
        <title>A chromosome level genome sequence of Diviner's sage (Salvia divinorum).</title>
        <authorList>
            <person name="Ford S.A."/>
            <person name="Ro D.-K."/>
            <person name="Ness R.W."/>
            <person name="Phillips M.A."/>
        </authorList>
    </citation>
    <scope>NUCLEOTIDE SEQUENCE [LARGE SCALE GENOMIC DNA]</scope>
    <source>
        <strain evidence="3">SAF-2024a</strain>
        <tissue evidence="3">Leaf</tissue>
    </source>
</reference>
<gene>
    <name evidence="3" type="ORF">AAHA92_05094</name>
</gene>
<sequence length="287" mass="31893">MMERGRLIVEKVEGRSTLTRCFSKYPMKFIVPKKVGSSQTDVVWIYTITYGGGIVSGDSIAFDVTVADTCIAVLTTQSSTKVYKSIAAKCSQQLLEASIGRDALLVVIPDPVTCFSTARYSQTQNFTLATDSSLLLVDWITSGRHERGEKWAFSYYKSTNRILLQDGEPVFLDTTLIEQATHGTISDRMKDYQALAMIVLLGPKLQQIQKQTEEDVKKIMSQQFHFPSNSSSKPNMKPNFIASCSRFGPKGMGVVVRVASMTTEAIYSFLQHQLASMEELLGAPPYH</sequence>
<keyword evidence="2" id="KW-0143">Chaperone</keyword>